<evidence type="ECO:0000256" key="4">
    <source>
        <dbReference type="ARBA" id="ARBA00022840"/>
    </source>
</evidence>
<evidence type="ECO:0000313" key="7">
    <source>
        <dbReference type="Proteomes" id="UP001168821"/>
    </source>
</evidence>
<dbReference type="PANTHER" id="PTHR42711">
    <property type="entry name" value="ABC TRANSPORTER ATP-BINDING PROTEIN"/>
    <property type="match status" value="1"/>
</dbReference>
<evidence type="ECO:0000313" key="6">
    <source>
        <dbReference type="EMBL" id="KAJ3625360.1"/>
    </source>
</evidence>
<dbReference type="CDD" id="cd03230">
    <property type="entry name" value="ABC_DR_subfamily_A"/>
    <property type="match status" value="1"/>
</dbReference>
<dbReference type="InterPro" id="IPR003593">
    <property type="entry name" value="AAA+_ATPase"/>
</dbReference>
<sequence length="238" mass="27064">MNKIEKKNQEVKSVLDPKTLIKLTDIKKQYGKKVVLHDINLEINEGDRIGVIGPNGGGKSTLSEIIAGIRQPTSGKVEKRDNLVLGIQFQESKYPLGITVIDMIKYYLETFSIQMKESELIELMRIYQILGFKNKFISSLSGGQQQRINILLGLIHNPDLVIFDEVSTGLDIEVRSQILDFIKERVVKTNKSLVLVTHMMSEIEELCNKFIYIHRGEIREAGTVDEIVKKYGSVHNYT</sequence>
<dbReference type="PROSITE" id="PS00211">
    <property type="entry name" value="ABC_TRANSPORTER_1"/>
    <property type="match status" value="1"/>
</dbReference>
<dbReference type="AlphaFoldDB" id="A0AA38HMV7"/>
<keyword evidence="3" id="KW-0547">Nucleotide-binding</keyword>
<dbReference type="Proteomes" id="UP001168821">
    <property type="component" value="Unassembled WGS sequence"/>
</dbReference>
<dbReference type="InterPro" id="IPR003439">
    <property type="entry name" value="ABC_transporter-like_ATP-bd"/>
</dbReference>
<dbReference type="GO" id="GO:0016887">
    <property type="term" value="F:ATP hydrolysis activity"/>
    <property type="evidence" value="ECO:0007669"/>
    <property type="project" value="InterPro"/>
</dbReference>
<gene>
    <name evidence="6" type="ORF">Zmor_004314</name>
</gene>
<proteinExistence type="inferred from homology"/>
<keyword evidence="4" id="KW-0067">ATP-binding</keyword>
<reference evidence="6" key="1">
    <citation type="journal article" date="2023" name="G3 (Bethesda)">
        <title>Whole genome assemblies of Zophobas morio and Tenebrio molitor.</title>
        <authorList>
            <person name="Kaur S."/>
            <person name="Stinson S.A."/>
            <person name="diCenzo G.C."/>
        </authorList>
    </citation>
    <scope>NUCLEOTIDE SEQUENCE</scope>
    <source>
        <strain evidence="6">QUZm001</strain>
    </source>
</reference>
<comment type="caution">
    <text evidence="6">The sequence shown here is derived from an EMBL/GenBank/DDBJ whole genome shotgun (WGS) entry which is preliminary data.</text>
</comment>
<dbReference type="InterPro" id="IPR027417">
    <property type="entry name" value="P-loop_NTPase"/>
</dbReference>
<dbReference type="EMBL" id="JALNTZ010001501">
    <property type="protein sequence ID" value="KAJ3625360.1"/>
    <property type="molecule type" value="Genomic_DNA"/>
</dbReference>
<dbReference type="Gene3D" id="3.40.50.300">
    <property type="entry name" value="P-loop containing nucleotide triphosphate hydrolases"/>
    <property type="match status" value="1"/>
</dbReference>
<dbReference type="SUPFAM" id="SSF52540">
    <property type="entry name" value="P-loop containing nucleoside triphosphate hydrolases"/>
    <property type="match status" value="1"/>
</dbReference>
<dbReference type="InterPro" id="IPR017871">
    <property type="entry name" value="ABC_transporter-like_CS"/>
</dbReference>
<name>A0AA38HMV7_9CUCU</name>
<evidence type="ECO:0000256" key="3">
    <source>
        <dbReference type="ARBA" id="ARBA00022741"/>
    </source>
</evidence>
<protein>
    <recommendedName>
        <fullName evidence="5">ABC transporter domain-containing protein</fullName>
    </recommendedName>
</protein>
<comment type="similarity">
    <text evidence="1">Belongs to the ABC transporter superfamily.</text>
</comment>
<evidence type="ECO:0000256" key="1">
    <source>
        <dbReference type="ARBA" id="ARBA00005417"/>
    </source>
</evidence>
<dbReference type="PANTHER" id="PTHR42711:SF5">
    <property type="entry name" value="ABC TRANSPORTER ATP-BINDING PROTEIN NATA"/>
    <property type="match status" value="1"/>
</dbReference>
<dbReference type="SMART" id="SM00382">
    <property type="entry name" value="AAA"/>
    <property type="match status" value="1"/>
</dbReference>
<accession>A0AA38HMV7</accession>
<dbReference type="GO" id="GO:0005524">
    <property type="term" value="F:ATP binding"/>
    <property type="evidence" value="ECO:0007669"/>
    <property type="project" value="UniProtKB-KW"/>
</dbReference>
<evidence type="ECO:0000256" key="2">
    <source>
        <dbReference type="ARBA" id="ARBA00022448"/>
    </source>
</evidence>
<evidence type="ECO:0000259" key="5">
    <source>
        <dbReference type="PROSITE" id="PS50893"/>
    </source>
</evidence>
<organism evidence="6 7">
    <name type="scientific">Zophobas morio</name>
    <dbReference type="NCBI Taxonomy" id="2755281"/>
    <lineage>
        <taxon>Eukaryota</taxon>
        <taxon>Metazoa</taxon>
        <taxon>Ecdysozoa</taxon>
        <taxon>Arthropoda</taxon>
        <taxon>Hexapoda</taxon>
        <taxon>Insecta</taxon>
        <taxon>Pterygota</taxon>
        <taxon>Neoptera</taxon>
        <taxon>Endopterygota</taxon>
        <taxon>Coleoptera</taxon>
        <taxon>Polyphaga</taxon>
        <taxon>Cucujiformia</taxon>
        <taxon>Tenebrionidae</taxon>
        <taxon>Zophobas</taxon>
    </lineage>
</organism>
<keyword evidence="2" id="KW-0813">Transport</keyword>
<keyword evidence="7" id="KW-1185">Reference proteome</keyword>
<dbReference type="PROSITE" id="PS50893">
    <property type="entry name" value="ABC_TRANSPORTER_2"/>
    <property type="match status" value="1"/>
</dbReference>
<feature type="domain" description="ABC transporter" evidence="5">
    <location>
        <begin position="21"/>
        <end position="238"/>
    </location>
</feature>
<dbReference type="InterPro" id="IPR050763">
    <property type="entry name" value="ABC_transporter_ATP-binding"/>
</dbReference>
<dbReference type="Pfam" id="PF00005">
    <property type="entry name" value="ABC_tran"/>
    <property type="match status" value="1"/>
</dbReference>